<reference evidence="5 6" key="1">
    <citation type="submission" date="2020-07" db="EMBL/GenBank/DDBJ databases">
        <title>Draft genome sequence of violacein-producing bacteria and related species.</title>
        <authorList>
            <person name="Wilson H.S."/>
            <person name="De Leon M.E."/>
        </authorList>
    </citation>
    <scope>NUCLEOTIDE SEQUENCE [LARGE SCALE GENOMIC DNA]</scope>
    <source>
        <strain evidence="5 6">HSC-21Su07</strain>
    </source>
</reference>
<gene>
    <name evidence="5" type="ORF">H2Z84_14195</name>
</gene>
<dbReference type="RefSeq" id="WP_181836531.1">
    <property type="nucleotide sequence ID" value="NZ_JACERN010000033.1"/>
</dbReference>
<dbReference type="CDD" id="cd02440">
    <property type="entry name" value="AdoMet_MTases"/>
    <property type="match status" value="1"/>
</dbReference>
<organism evidence="5 6">
    <name type="scientific">Aquitalea aquatica</name>
    <dbReference type="NCBI Taxonomy" id="3044273"/>
    <lineage>
        <taxon>Bacteria</taxon>
        <taxon>Pseudomonadati</taxon>
        <taxon>Pseudomonadota</taxon>
        <taxon>Betaproteobacteria</taxon>
        <taxon>Neisseriales</taxon>
        <taxon>Chromobacteriaceae</taxon>
        <taxon>Aquitalea</taxon>
    </lineage>
</organism>
<name>A0A838Y6Q2_9NEIS</name>
<sequence>MQTTTINALYTDPRLIALYDVLNAGCADHLFYTEQIGTESRAVVDIGCGTGVLAVRLAQLGHSVTGIDPAAAMLEVARARRGGGQVCWLGGTAADLPLDARFDVALMTGHAFQCLLTDEAVQEMLGAVRRHLRPGGVLMFESRNPASTPWQRWSSKQSRQELALADGERLVVWHALQDVDDELVCFDTHYHFQGADVRLCSRSVLRFMSHAAIAGQLRLAGVKRLDWYGDWRGGALTMQSAEMIAMARFD</sequence>
<evidence type="ECO:0000259" key="4">
    <source>
        <dbReference type="Pfam" id="PF13649"/>
    </source>
</evidence>
<dbReference type="PANTHER" id="PTHR43464:SF19">
    <property type="entry name" value="UBIQUINONE BIOSYNTHESIS O-METHYLTRANSFERASE, MITOCHONDRIAL"/>
    <property type="match status" value="1"/>
</dbReference>
<evidence type="ECO:0000313" key="5">
    <source>
        <dbReference type="EMBL" id="MBA4709528.1"/>
    </source>
</evidence>
<keyword evidence="6" id="KW-1185">Reference proteome</keyword>
<dbReference type="Pfam" id="PF13649">
    <property type="entry name" value="Methyltransf_25"/>
    <property type="match status" value="1"/>
</dbReference>
<dbReference type="Proteomes" id="UP000545606">
    <property type="component" value="Unassembled WGS sequence"/>
</dbReference>
<protein>
    <submittedName>
        <fullName evidence="5">Methyltransferase domain-containing protein</fullName>
    </submittedName>
</protein>
<dbReference type="InterPro" id="IPR029063">
    <property type="entry name" value="SAM-dependent_MTases_sf"/>
</dbReference>
<evidence type="ECO:0000313" key="6">
    <source>
        <dbReference type="Proteomes" id="UP000545606"/>
    </source>
</evidence>
<keyword evidence="2" id="KW-0808">Transferase</keyword>
<dbReference type="Gene3D" id="3.40.50.150">
    <property type="entry name" value="Vaccinia Virus protein VP39"/>
    <property type="match status" value="1"/>
</dbReference>
<dbReference type="EMBL" id="JACERN010000033">
    <property type="protein sequence ID" value="MBA4709528.1"/>
    <property type="molecule type" value="Genomic_DNA"/>
</dbReference>
<dbReference type="InterPro" id="IPR041698">
    <property type="entry name" value="Methyltransf_25"/>
</dbReference>
<dbReference type="GO" id="GO:0032259">
    <property type="term" value="P:methylation"/>
    <property type="evidence" value="ECO:0007669"/>
    <property type="project" value="UniProtKB-KW"/>
</dbReference>
<comment type="caution">
    <text evidence="5">The sequence shown here is derived from an EMBL/GenBank/DDBJ whole genome shotgun (WGS) entry which is preliminary data.</text>
</comment>
<dbReference type="GO" id="GO:0008168">
    <property type="term" value="F:methyltransferase activity"/>
    <property type="evidence" value="ECO:0007669"/>
    <property type="project" value="UniProtKB-KW"/>
</dbReference>
<dbReference type="SUPFAM" id="SSF53335">
    <property type="entry name" value="S-adenosyl-L-methionine-dependent methyltransferases"/>
    <property type="match status" value="1"/>
</dbReference>
<dbReference type="AlphaFoldDB" id="A0A838Y6Q2"/>
<evidence type="ECO:0000256" key="1">
    <source>
        <dbReference type="ARBA" id="ARBA00022603"/>
    </source>
</evidence>
<dbReference type="PANTHER" id="PTHR43464">
    <property type="entry name" value="METHYLTRANSFERASE"/>
    <property type="match status" value="1"/>
</dbReference>
<feature type="domain" description="Methyltransferase" evidence="4">
    <location>
        <begin position="43"/>
        <end position="136"/>
    </location>
</feature>
<evidence type="ECO:0000256" key="2">
    <source>
        <dbReference type="ARBA" id="ARBA00022679"/>
    </source>
</evidence>
<accession>A0A838Y6Q2</accession>
<keyword evidence="1 5" id="KW-0489">Methyltransferase</keyword>
<keyword evidence="3" id="KW-0949">S-adenosyl-L-methionine</keyword>
<proteinExistence type="predicted"/>
<evidence type="ECO:0000256" key="3">
    <source>
        <dbReference type="ARBA" id="ARBA00022691"/>
    </source>
</evidence>